<dbReference type="PANTHER" id="PTHR23118">
    <property type="entry name" value="ATP-CITRATE SYNTHASE"/>
    <property type="match status" value="1"/>
</dbReference>
<dbReference type="GO" id="GO:0005829">
    <property type="term" value="C:cytosol"/>
    <property type="evidence" value="ECO:0007669"/>
    <property type="project" value="UniProtKB-SubCell"/>
</dbReference>
<evidence type="ECO:0000256" key="6">
    <source>
        <dbReference type="ARBA" id="ARBA00022490"/>
    </source>
</evidence>
<dbReference type="InterPro" id="IPR016102">
    <property type="entry name" value="Succinyl-CoA_synth-like"/>
</dbReference>
<evidence type="ECO:0000256" key="14">
    <source>
        <dbReference type="ARBA" id="ARBA00022842"/>
    </source>
</evidence>
<dbReference type="Pfam" id="PF00549">
    <property type="entry name" value="Ligase_CoA"/>
    <property type="match status" value="1"/>
</dbReference>
<feature type="domain" description="ATP-citrate synthase citrate-binding" evidence="27">
    <location>
        <begin position="254"/>
        <end position="430"/>
    </location>
</feature>
<dbReference type="PROSITE" id="PS00399">
    <property type="entry name" value="SUCCINYL_COA_LIG_2"/>
    <property type="match status" value="1"/>
</dbReference>
<evidence type="ECO:0000313" key="29">
    <source>
        <dbReference type="EMBL" id="TFJ88071.1"/>
    </source>
</evidence>
<evidence type="ECO:0000259" key="28">
    <source>
        <dbReference type="Pfam" id="PF24948"/>
    </source>
</evidence>
<dbReference type="PIRSF" id="PIRSF036511">
    <property type="entry name" value="ATP_citrt_syn"/>
    <property type="match status" value="1"/>
</dbReference>
<comment type="function">
    <text evidence="22">Catalyzes the cleavage of citrate into oxaloacetate and acetyl-CoA, the latter serving as common substrate in multiple biochemical reactions in protein, carbohydrate and lipid metabolism.</text>
</comment>
<dbReference type="FunFam" id="3.40.50.261:FF:000004">
    <property type="entry name" value="ATP-citrate synthase subunit"/>
    <property type="match status" value="1"/>
</dbReference>
<dbReference type="GO" id="GO:0006101">
    <property type="term" value="P:citrate metabolic process"/>
    <property type="evidence" value="ECO:0007669"/>
    <property type="project" value="InterPro"/>
</dbReference>
<dbReference type="Gene3D" id="3.30.470.110">
    <property type="match status" value="1"/>
</dbReference>
<feature type="active site" description="Tele-phosphohistidine intermediate" evidence="24">
    <location>
        <position position="752"/>
    </location>
</feature>
<dbReference type="InterPro" id="IPR017866">
    <property type="entry name" value="Succ-CoA_synthase_bsu_CS"/>
</dbReference>
<feature type="domain" description="ATP-citrate synthase ATP-grasp" evidence="28">
    <location>
        <begin position="2"/>
        <end position="243"/>
    </location>
</feature>
<comment type="subunit">
    <text evidence="5 23">Homotetramer.</text>
</comment>
<keyword evidence="14 23" id="KW-0460">Magnesium</keyword>
<evidence type="ECO:0000256" key="11">
    <source>
        <dbReference type="ARBA" id="ARBA00022723"/>
    </source>
</evidence>
<keyword evidence="7" id="KW-1017">Isopeptide bond</keyword>
<dbReference type="AlphaFoldDB" id="A0A4D9D8P9"/>
<proteinExistence type="inferred from homology"/>
<dbReference type="PROSITE" id="PS01216">
    <property type="entry name" value="SUCCINYL_COA_LIG_1"/>
    <property type="match status" value="1"/>
</dbReference>
<dbReference type="InterPro" id="IPR016142">
    <property type="entry name" value="Citrate_synth-like_lrg_a-sub"/>
</dbReference>
<dbReference type="CDD" id="cd06100">
    <property type="entry name" value="CCL_ACL-C"/>
    <property type="match status" value="1"/>
</dbReference>
<dbReference type="InterPro" id="IPR017440">
    <property type="entry name" value="Cit_synth/succinyl-CoA_lig_AS"/>
</dbReference>
<dbReference type="SUPFAM" id="SSF51735">
    <property type="entry name" value="NAD(P)-binding Rossmann-fold domains"/>
    <property type="match status" value="1"/>
</dbReference>
<dbReference type="GO" id="GO:0006633">
    <property type="term" value="P:fatty acid biosynthetic process"/>
    <property type="evidence" value="ECO:0007669"/>
    <property type="project" value="TreeGrafter"/>
</dbReference>
<evidence type="ECO:0000256" key="24">
    <source>
        <dbReference type="PIRSR" id="PIRSR036511-1"/>
    </source>
</evidence>
<evidence type="ECO:0000256" key="9">
    <source>
        <dbReference type="ARBA" id="ARBA00022553"/>
    </source>
</evidence>
<dbReference type="InterPro" id="IPR005811">
    <property type="entry name" value="SUCC_ACL_C"/>
</dbReference>
<protein>
    <recommendedName>
        <fullName evidence="23">ATP-citrate synthase</fullName>
        <ecNumber evidence="23">2.3.3.8</ecNumber>
    </recommendedName>
    <alternativeName>
        <fullName evidence="23">ATP-citrate (pro-S-)-lyase</fullName>
    </alternativeName>
    <alternativeName>
        <fullName evidence="23">Citrate cleavage enzyme</fullName>
    </alternativeName>
</protein>
<dbReference type="Gene3D" id="1.10.580.10">
    <property type="entry name" value="Citrate Synthase, domain 1"/>
    <property type="match status" value="1"/>
</dbReference>
<dbReference type="PRINTS" id="PR01798">
    <property type="entry name" value="SCOASYNTHASE"/>
</dbReference>
<evidence type="ECO:0000256" key="8">
    <source>
        <dbReference type="ARBA" id="ARBA00022516"/>
    </source>
</evidence>
<dbReference type="OrthoDB" id="3261737at2759"/>
<keyword evidence="17 23" id="KW-0443">Lipid metabolism</keyword>
<sequence length="1090" mass="120316">MSAKAIREYYGKQLIARWLPEYSNGRHTTDKKQVLITPDVLEPTKGQSFEVIAQANPWLLKEKLVVKPDQLIKRRGKAGLLAVNKTWEEVQAWILERMQREVQVEQVKGVLNHFIVEAFVPHSQDEEYYFCIVSNREGEEILFTHEGGVDIGDVDAKALRIQVPLQEEPNPEAIKAALLVHVPAAKQDFLATFLEGILKLYRALNFAYMEVNPLVVTGDGRVVPLDLAAKIDETASFLCGPQWGHVDFPAPFGRREFPEEAYIRELDSKTGASLKLTVLNPSGRVWTMVAGGGASVVYADSIADLGQGHELANYGEYSGAPNEQQTFDYARTILSLMTRMQDPRGKVLIVGGGIANFTDVAATFKGIITALRAFQEELREHNITIWVRRAGPNYQEGLRIMRELGQEIRVPIKVYGPETHVTAIVPLALGLEDPKNYPEFDETSGISTVPKPAQSLPNDPADLAPPDAVEPEVTIPSKHRIIPFSPETRCIVYGLQQRAVQGMLDFDFLCKRKKPSVAAMIFPFSGNHYIKFYWGTEETLIPVYQTTEEAIRRNKDANVVVNFASFRSVHETTMEILRFSDQIKTVAIIAEGVPESQTRDINLVAQGKGVGIIGPATVGGIKPGCFRIGNTGGMLDNIVASKLYRPGSVAYVSKSGGMSNELNNIISRNSDGVYEGVAIGGDRYPGTSFIDMLLRYNDDPDVKMMVLLGEVGGTDEYAVCEALKSKRITKPLIAWCIGTCASIFPYEVQFGHAGACARGMGETAAEKNAALREAGALVPPTFDKFGEAVREIYDKLVKSRVIVPRAEPEVPKVPLDYTWAKKLGLVRKPANFISSISDDRGDELRYAGMKISEIFEEDLGLGGVVGLLWFRRRLPAYATKFIEMVLMVTADHGPAVSGAHNAIVTARAGKDLVSSLASGLLTIGPRFGGALDDAAQMFTNAHDSGMEPAEFVKVCKNENKLIMGIGHRIKSLANPDARVVLVKQYAKKHFKNTEVLDFALGVEQITTKKRETLILNVDGCIAVCFVDMLRSCGAFTREEAGELIENGCLNGLFVLGRSIGFIGHYLDQRRLKQPLYRHPWDDITYMQEFA</sequence>
<dbReference type="InterPro" id="IPR033847">
    <property type="entry name" value="Citrt_syn/SCS-alpha_CS"/>
</dbReference>
<comment type="similarity">
    <text evidence="4 23">In the N-terminal section; belongs to the succinate/malate CoA ligase beta subunit family.</text>
</comment>
<evidence type="ECO:0000256" key="12">
    <source>
        <dbReference type="ARBA" id="ARBA00022741"/>
    </source>
</evidence>
<keyword evidence="15" id="KW-0832">Ubl conjugation</keyword>
<evidence type="ECO:0000256" key="4">
    <source>
        <dbReference type="ARBA" id="ARBA00010719"/>
    </source>
</evidence>
<evidence type="ECO:0000256" key="19">
    <source>
        <dbReference type="ARBA" id="ARBA00054002"/>
    </source>
</evidence>
<dbReference type="SUPFAM" id="SSF52210">
    <property type="entry name" value="Succinyl-CoA synthetase domains"/>
    <property type="match status" value="1"/>
</dbReference>
<keyword evidence="13 23" id="KW-0067">ATP-binding</keyword>
<evidence type="ECO:0000256" key="3">
    <source>
        <dbReference type="ARBA" id="ARBA00005899"/>
    </source>
</evidence>
<dbReference type="Pfam" id="PF24948">
    <property type="entry name" value="Citrate_synth_N"/>
    <property type="match status" value="1"/>
</dbReference>
<keyword evidence="8 23" id="KW-0444">Lipid biosynthesis</keyword>
<feature type="domain" description="ATP-citrate synthase/succinyl-CoA ligase C-terminal" evidence="25">
    <location>
        <begin position="652"/>
        <end position="776"/>
    </location>
</feature>
<dbReference type="SUPFAM" id="SSF56059">
    <property type="entry name" value="Glutathione synthetase ATP-binding domain-like"/>
    <property type="match status" value="1"/>
</dbReference>
<dbReference type="InterPro" id="IPR032263">
    <property type="entry name" value="Citrate-bd"/>
</dbReference>
<organism evidence="29 30">
    <name type="scientific">Nannochloropsis salina CCMP1776</name>
    <dbReference type="NCBI Taxonomy" id="1027361"/>
    <lineage>
        <taxon>Eukaryota</taxon>
        <taxon>Sar</taxon>
        <taxon>Stramenopiles</taxon>
        <taxon>Ochrophyta</taxon>
        <taxon>Eustigmatophyceae</taxon>
        <taxon>Eustigmatales</taxon>
        <taxon>Monodopsidaceae</taxon>
        <taxon>Microchloropsis</taxon>
        <taxon>Microchloropsis salina</taxon>
    </lineage>
</organism>
<evidence type="ECO:0000256" key="7">
    <source>
        <dbReference type="ARBA" id="ARBA00022499"/>
    </source>
</evidence>
<dbReference type="GO" id="GO:0005524">
    <property type="term" value="F:ATP binding"/>
    <property type="evidence" value="ECO:0007669"/>
    <property type="project" value="UniProtKB-UniRule"/>
</dbReference>
<evidence type="ECO:0000256" key="18">
    <source>
        <dbReference type="ARBA" id="ARBA00047593"/>
    </source>
</evidence>
<keyword evidence="6 23" id="KW-0963">Cytoplasm</keyword>
<evidence type="ECO:0000256" key="23">
    <source>
        <dbReference type="PIRNR" id="PIRNR036511"/>
    </source>
</evidence>
<comment type="catalytic activity">
    <reaction evidence="18 23">
        <text>oxaloacetate + acetyl-CoA + ADP + phosphate = citrate + ATP + CoA</text>
        <dbReference type="Rhea" id="RHEA:21160"/>
        <dbReference type="ChEBI" id="CHEBI:16452"/>
        <dbReference type="ChEBI" id="CHEBI:16947"/>
        <dbReference type="ChEBI" id="CHEBI:30616"/>
        <dbReference type="ChEBI" id="CHEBI:43474"/>
        <dbReference type="ChEBI" id="CHEBI:57287"/>
        <dbReference type="ChEBI" id="CHEBI:57288"/>
        <dbReference type="ChEBI" id="CHEBI:456216"/>
        <dbReference type="EC" id="2.3.3.8"/>
    </reaction>
</comment>
<dbReference type="Pfam" id="PF16114">
    <property type="entry name" value="Citrate_bind"/>
    <property type="match status" value="1"/>
</dbReference>
<comment type="function">
    <text evidence="19">Catalyzes the formation of cytosolic acetyl-CoA, which is mainly used for the biosynthesis of fatty acids and sterols.</text>
</comment>
<dbReference type="InterPro" id="IPR002020">
    <property type="entry name" value="Citrate_synthase"/>
</dbReference>
<dbReference type="InterPro" id="IPR003781">
    <property type="entry name" value="CoA-bd"/>
</dbReference>
<dbReference type="FunFam" id="3.40.50.720:FF:000024">
    <property type="entry name" value="Probable ATP-citrate synthase"/>
    <property type="match status" value="1"/>
</dbReference>
<accession>A0A4D9D8P9</accession>
<dbReference type="InterPro" id="IPR036969">
    <property type="entry name" value="Citrate_synthase_sf"/>
</dbReference>
<dbReference type="InterPro" id="IPR016143">
    <property type="entry name" value="Citrate_synth-like_sm_a-sub"/>
</dbReference>
<evidence type="ECO:0000256" key="20">
    <source>
        <dbReference type="ARBA" id="ARBA00060724"/>
    </source>
</evidence>
<dbReference type="PANTHER" id="PTHR23118:SF42">
    <property type="entry name" value="ATP-CITRATE SYNTHASE"/>
    <property type="match status" value="1"/>
</dbReference>
<gene>
    <name evidence="29" type="ORF">NSK_000425</name>
</gene>
<evidence type="ECO:0000256" key="10">
    <source>
        <dbReference type="ARBA" id="ARBA00022679"/>
    </source>
</evidence>
<evidence type="ECO:0000256" key="17">
    <source>
        <dbReference type="ARBA" id="ARBA00023098"/>
    </source>
</evidence>
<dbReference type="InterPro" id="IPR014608">
    <property type="entry name" value="ATP-citrate_synthase"/>
</dbReference>
<keyword evidence="12 23" id="KW-0547">Nucleotide-binding</keyword>
<comment type="caution">
    <text evidence="29">The sequence shown here is derived from an EMBL/GenBank/DDBJ whole genome shotgun (WGS) entry which is preliminary data.</text>
</comment>
<evidence type="ECO:0000256" key="13">
    <source>
        <dbReference type="ARBA" id="ARBA00022840"/>
    </source>
</evidence>
<name>A0A4D9D8P9_9STRA</name>
<comment type="subcellular location">
    <subcellularLocation>
        <location evidence="2">Cytoplasm</location>
        <location evidence="2">Cytosol</location>
    </subcellularLocation>
</comment>
<evidence type="ECO:0000259" key="27">
    <source>
        <dbReference type="Pfam" id="PF16114"/>
    </source>
</evidence>
<keyword evidence="30" id="KW-1185">Reference proteome</keyword>
<dbReference type="Gene3D" id="3.40.50.261">
    <property type="entry name" value="Succinyl-CoA synthetase domains"/>
    <property type="match status" value="2"/>
</dbReference>
<dbReference type="PROSITE" id="PS01217">
    <property type="entry name" value="SUCCINYL_COA_LIG_3"/>
    <property type="match status" value="1"/>
</dbReference>
<comment type="cofactor">
    <cofactor evidence="1">
        <name>Mg(2+)</name>
        <dbReference type="ChEBI" id="CHEBI:18420"/>
    </cofactor>
</comment>
<feature type="domain" description="CoA-binding" evidence="26">
    <location>
        <begin position="487"/>
        <end position="592"/>
    </location>
</feature>
<comment type="similarity">
    <text evidence="20">Belongs to the succinate/malate CoA ligase alpha subunit family.</text>
</comment>
<evidence type="ECO:0000256" key="16">
    <source>
        <dbReference type="ARBA" id="ARBA00022990"/>
    </source>
</evidence>
<reference evidence="29 30" key="1">
    <citation type="submission" date="2019-01" db="EMBL/GenBank/DDBJ databases">
        <title>Nuclear Genome Assembly of the Microalgal Biofuel strain Nannochloropsis salina CCMP1776.</title>
        <authorList>
            <person name="Hovde B."/>
        </authorList>
    </citation>
    <scope>NUCLEOTIDE SEQUENCE [LARGE SCALE GENOMIC DNA]</scope>
    <source>
        <strain evidence="29 30">CCMP1776</strain>
    </source>
</reference>
<dbReference type="InterPro" id="IPR036291">
    <property type="entry name" value="NAD(P)-bd_dom_sf"/>
</dbReference>
<dbReference type="Gene3D" id="3.40.50.720">
    <property type="entry name" value="NAD(P)-binding Rossmann-like Domain"/>
    <property type="match status" value="1"/>
</dbReference>
<evidence type="ECO:0000256" key="2">
    <source>
        <dbReference type="ARBA" id="ARBA00004514"/>
    </source>
</evidence>
<keyword evidence="10 23" id="KW-0808">Transferase</keyword>
<dbReference type="EMBL" id="SDOX01000002">
    <property type="protein sequence ID" value="TFJ88071.1"/>
    <property type="molecule type" value="Genomic_DNA"/>
</dbReference>
<evidence type="ECO:0000259" key="26">
    <source>
        <dbReference type="Pfam" id="PF02629"/>
    </source>
</evidence>
<comment type="subunit">
    <text evidence="21">Composed of two subunits.</text>
</comment>
<dbReference type="GO" id="GO:0046872">
    <property type="term" value="F:metal ion binding"/>
    <property type="evidence" value="ECO:0007669"/>
    <property type="project" value="UniProtKB-UniRule"/>
</dbReference>
<evidence type="ECO:0000259" key="25">
    <source>
        <dbReference type="Pfam" id="PF00549"/>
    </source>
</evidence>
<dbReference type="EC" id="2.3.3.8" evidence="23"/>
<keyword evidence="16" id="KW-0007">Acetylation</keyword>
<dbReference type="GO" id="GO:0006085">
    <property type="term" value="P:acetyl-CoA biosynthetic process"/>
    <property type="evidence" value="ECO:0007669"/>
    <property type="project" value="InterPro"/>
</dbReference>
<evidence type="ECO:0000313" key="30">
    <source>
        <dbReference type="Proteomes" id="UP000355283"/>
    </source>
</evidence>
<evidence type="ECO:0000256" key="22">
    <source>
        <dbReference type="ARBA" id="ARBA00093367"/>
    </source>
</evidence>
<evidence type="ECO:0000256" key="15">
    <source>
        <dbReference type="ARBA" id="ARBA00022843"/>
    </source>
</evidence>
<dbReference type="InterPro" id="IPR056749">
    <property type="entry name" value="Citrate_synth_N"/>
</dbReference>
<dbReference type="GO" id="GO:0003878">
    <property type="term" value="F:ATP citrate synthase activity"/>
    <property type="evidence" value="ECO:0007669"/>
    <property type="project" value="UniProtKB-UniRule"/>
</dbReference>
<dbReference type="FunFam" id="1.10.230.10:FF:000005">
    <property type="entry name" value="ATP-citrate synthase subunit 1"/>
    <property type="match status" value="1"/>
</dbReference>
<keyword evidence="11 23" id="KW-0479">Metal-binding</keyword>
<evidence type="ECO:0000256" key="21">
    <source>
        <dbReference type="ARBA" id="ARBA00062455"/>
    </source>
</evidence>
<dbReference type="Proteomes" id="UP000355283">
    <property type="component" value="Unassembled WGS sequence"/>
</dbReference>
<dbReference type="Pfam" id="PF02629">
    <property type="entry name" value="CoA_binding"/>
    <property type="match status" value="1"/>
</dbReference>
<dbReference type="FunFam" id="3.40.50.261:FF:000003">
    <property type="entry name" value="ATP-citrate synthase subunit"/>
    <property type="match status" value="1"/>
</dbReference>
<keyword evidence="9" id="KW-0597">Phosphoprotein</keyword>
<dbReference type="SUPFAM" id="SSF48256">
    <property type="entry name" value="Citrate synthase"/>
    <property type="match status" value="1"/>
</dbReference>
<dbReference type="Pfam" id="PF00285">
    <property type="entry name" value="Citrate_synt"/>
    <property type="match status" value="1"/>
</dbReference>
<evidence type="ECO:0000256" key="1">
    <source>
        <dbReference type="ARBA" id="ARBA00001946"/>
    </source>
</evidence>
<evidence type="ECO:0000256" key="5">
    <source>
        <dbReference type="ARBA" id="ARBA00011881"/>
    </source>
</evidence>
<dbReference type="Gene3D" id="1.10.230.10">
    <property type="entry name" value="Cytochrome P450-Terp, domain 2"/>
    <property type="match status" value="1"/>
</dbReference>
<comment type="similarity">
    <text evidence="3 23">In the C-terminal section; belongs to the succinate/malate CoA ligase alpha subunit family.</text>
</comment>